<dbReference type="SUPFAM" id="SSF53335">
    <property type="entry name" value="S-adenosyl-L-methionine-dependent methyltransferases"/>
    <property type="match status" value="1"/>
</dbReference>
<keyword evidence="2" id="KW-1185">Reference proteome</keyword>
<dbReference type="InterPro" id="IPR029063">
    <property type="entry name" value="SAM-dependent_MTases_sf"/>
</dbReference>
<proteinExistence type="predicted"/>
<protein>
    <submittedName>
        <fullName evidence="1">Uncharacterized protein</fullName>
    </submittedName>
</protein>
<dbReference type="Proteomes" id="UP000471465">
    <property type="component" value="Unassembled WGS sequence"/>
</dbReference>
<sequence length="393" mass="44725">MELMGNLSKSDKDLGQVDTPPHIVQSLVSLLPNKYDFFADLGAGLGNLSALLPISNGILVEIDVDRFKQLERTLSKLHKPILADVLDENFYLNEHLPSNKKNLYISNPPFCRKKTNYSFDYFLELNSNSSFKQLDIAFLDKVMSSMNCKSSLMFIISAPFVAFEKYFPQRKKFINSFDSLSVISLDDSIYEKTEVQSYAVIAHKRSSNEFKHRISLKKMDAFGGITDQILVTRNEAMKSLCFEYHHKLKIINSLVDSNCKTIGDLNSSLVRGSHSKLHFDHLDLESIHTTDLKEPFLFLNNKQQSKIFKSANINDILIPRVGKRALNRESIVKEGNQIFTDSVYMLSSKSKDDSKIIWNSVSSEVGKLWRSMHAQGKCAKYLTREAILSMPIL</sequence>
<dbReference type="AlphaFoldDB" id="A0A6N7BZE3"/>
<evidence type="ECO:0000313" key="2">
    <source>
        <dbReference type="Proteomes" id="UP000471465"/>
    </source>
</evidence>
<dbReference type="Gene3D" id="3.40.50.150">
    <property type="entry name" value="Vaccinia Virus protein VP39"/>
    <property type="match status" value="1"/>
</dbReference>
<name>A0A6N7BZE3_9GAMM</name>
<evidence type="ECO:0000313" key="1">
    <source>
        <dbReference type="EMBL" id="KAF0567900.1"/>
    </source>
</evidence>
<reference evidence="1 2" key="1">
    <citation type="submission" date="2019-09" db="EMBL/GenBank/DDBJ databases">
        <title>Draft genome sequence of Psychrobacter nivimaris LAMA 639, in search for biotechnological relevant genes.</title>
        <authorList>
            <person name="Lima A.O.S."/>
            <person name="Staloch B.E.K."/>
            <person name="Freitas R.C."/>
            <person name="Niero H."/>
            <person name="Silva M.A.C."/>
        </authorList>
    </citation>
    <scope>NUCLEOTIDE SEQUENCE [LARGE SCALE GENOMIC DNA]</scope>
    <source>
        <strain evidence="1 2">LAMA 639</strain>
    </source>
</reference>
<gene>
    <name evidence="1" type="ORF">FQV37_1665</name>
</gene>
<dbReference type="EMBL" id="VZIZ01000031">
    <property type="protein sequence ID" value="KAF0567900.1"/>
    <property type="molecule type" value="Genomic_DNA"/>
</dbReference>
<dbReference type="RefSeq" id="WP_025652136.1">
    <property type="nucleotide sequence ID" value="NZ_VZIZ01000031.1"/>
</dbReference>
<organism evidence="1 2">
    <name type="scientific">Psychrobacter nivimaris</name>
    <dbReference type="NCBI Taxonomy" id="281738"/>
    <lineage>
        <taxon>Bacteria</taxon>
        <taxon>Pseudomonadati</taxon>
        <taxon>Pseudomonadota</taxon>
        <taxon>Gammaproteobacteria</taxon>
        <taxon>Moraxellales</taxon>
        <taxon>Moraxellaceae</taxon>
        <taxon>Psychrobacter</taxon>
    </lineage>
</organism>
<comment type="caution">
    <text evidence="1">The sequence shown here is derived from an EMBL/GenBank/DDBJ whole genome shotgun (WGS) entry which is preliminary data.</text>
</comment>
<accession>A0A6N7BZE3</accession>